<accession>A0A143HDE5</accession>
<dbReference type="GO" id="GO:0030420">
    <property type="term" value="P:establishment of competence for transformation"/>
    <property type="evidence" value="ECO:0007669"/>
    <property type="project" value="UniProtKB-KW"/>
</dbReference>
<keyword evidence="3" id="KW-1133">Transmembrane helix</keyword>
<dbReference type="KEGG" id="rst:ATY39_08575"/>
<keyword evidence="3" id="KW-0812">Transmembrane</keyword>
<dbReference type="OrthoDB" id="2456766at2"/>
<keyword evidence="3" id="KW-0472">Membrane</keyword>
<sequence>MVSQLKKIIQNEKGITLVEVIASFVLLIIILFSFFTLYVQGSKTTKSSKSIVDATYIAQTEMENAYETITNSDSLATAEKTWITNNSEMGYSKECSGIVPSTSLKYSIYKKEKKPNPNTTITTVMRITQNQDFPTNLSNVIINVYETEGNHKILNVCINEDLIKKAKKAQMENVVEWGVSK</sequence>
<evidence type="ECO:0000256" key="1">
    <source>
        <dbReference type="ARBA" id="ARBA00004241"/>
    </source>
</evidence>
<dbReference type="GO" id="GO:0009986">
    <property type="term" value="C:cell surface"/>
    <property type="evidence" value="ECO:0007669"/>
    <property type="project" value="UniProtKB-SubCell"/>
</dbReference>
<dbReference type="STRING" id="241244.ATY39_08575"/>
<dbReference type="RefSeq" id="WP_066788571.1">
    <property type="nucleotide sequence ID" value="NZ_CP014806.1"/>
</dbReference>
<feature type="transmembrane region" description="Helical" evidence="3">
    <location>
        <begin position="20"/>
        <end position="39"/>
    </location>
</feature>
<dbReference type="InterPro" id="IPR012902">
    <property type="entry name" value="N_methyl_site"/>
</dbReference>
<evidence type="ECO:0000313" key="4">
    <source>
        <dbReference type="EMBL" id="AMW99506.1"/>
    </source>
</evidence>
<name>A0A143HDE5_9BACL</name>
<dbReference type="Proteomes" id="UP000076021">
    <property type="component" value="Chromosome"/>
</dbReference>
<keyword evidence="2" id="KW-0178">Competence</keyword>
<evidence type="ECO:0008006" key="6">
    <source>
        <dbReference type="Google" id="ProtNLM"/>
    </source>
</evidence>
<proteinExistence type="predicted"/>
<reference evidence="5" key="2">
    <citation type="submission" date="2016-03" db="EMBL/GenBank/DDBJ databases">
        <authorList>
            <person name="Ploux O."/>
        </authorList>
    </citation>
    <scope>NUCLEOTIDE SEQUENCE [LARGE SCALE GENOMIC DNA]</scope>
    <source>
        <strain evidence="5">PP9</strain>
    </source>
</reference>
<evidence type="ECO:0000256" key="3">
    <source>
        <dbReference type="SAM" id="Phobius"/>
    </source>
</evidence>
<dbReference type="PROSITE" id="PS00409">
    <property type="entry name" value="PROKAR_NTER_METHYL"/>
    <property type="match status" value="1"/>
</dbReference>
<comment type="subcellular location">
    <subcellularLocation>
        <location evidence="1">Cell surface</location>
    </subcellularLocation>
</comment>
<evidence type="ECO:0000313" key="5">
    <source>
        <dbReference type="Proteomes" id="UP000076021"/>
    </source>
</evidence>
<keyword evidence="5" id="KW-1185">Reference proteome</keyword>
<gene>
    <name evidence="4" type="ORF">ATY39_08575</name>
</gene>
<protein>
    <recommendedName>
        <fullName evidence="6">Prepilin-type N-terminal cleavage/methylation domain-containing protein</fullName>
    </recommendedName>
</protein>
<reference evidence="4 5" key="1">
    <citation type="journal article" date="2016" name="Genome Announc.">
        <title>Whole-Genome Sequence of Rummeliibacillus stabekisii Strain PP9 Isolated from Antarctic Soil.</title>
        <authorList>
            <person name="da Mota F.F."/>
            <person name="Vollu R.E."/>
            <person name="Jurelevicius D."/>
            <person name="Seldin L."/>
        </authorList>
    </citation>
    <scope>NUCLEOTIDE SEQUENCE [LARGE SCALE GENOMIC DNA]</scope>
    <source>
        <strain evidence="4 5">PP9</strain>
    </source>
</reference>
<dbReference type="EMBL" id="CP014806">
    <property type="protein sequence ID" value="AMW99506.1"/>
    <property type="molecule type" value="Genomic_DNA"/>
</dbReference>
<organism evidence="4 5">
    <name type="scientific">Rummeliibacillus stabekisii</name>
    <dbReference type="NCBI Taxonomy" id="241244"/>
    <lineage>
        <taxon>Bacteria</taxon>
        <taxon>Bacillati</taxon>
        <taxon>Bacillota</taxon>
        <taxon>Bacilli</taxon>
        <taxon>Bacillales</taxon>
        <taxon>Caryophanaceae</taxon>
        <taxon>Rummeliibacillus</taxon>
    </lineage>
</organism>
<dbReference type="AlphaFoldDB" id="A0A143HDE5"/>
<evidence type="ECO:0000256" key="2">
    <source>
        <dbReference type="ARBA" id="ARBA00023287"/>
    </source>
</evidence>